<accession>A0A1I4NDZ1</accession>
<feature type="binding site" evidence="9">
    <location>
        <position position="147"/>
    </location>
    <ligand>
        <name>Zn(2+)</name>
        <dbReference type="ChEBI" id="CHEBI:29105"/>
        <label>1</label>
    </ligand>
</feature>
<feature type="domain" description="Peptidase M20 dimerisation" evidence="10">
    <location>
        <begin position="218"/>
        <end position="308"/>
    </location>
</feature>
<dbReference type="PANTHER" id="PTHR42994">
    <property type="entry name" value="PEPTIDASE T"/>
    <property type="match status" value="1"/>
</dbReference>
<dbReference type="Pfam" id="PF01546">
    <property type="entry name" value="Peptidase_M20"/>
    <property type="match status" value="1"/>
</dbReference>
<evidence type="ECO:0000256" key="2">
    <source>
        <dbReference type="ARBA" id="ARBA00022670"/>
    </source>
</evidence>
<dbReference type="RefSeq" id="WP_093094024.1">
    <property type="nucleotide sequence ID" value="NZ_FOTQ01000004.1"/>
</dbReference>
<proteinExistence type="inferred from homology"/>
<evidence type="ECO:0000256" key="7">
    <source>
        <dbReference type="NCBIfam" id="TIGR01882"/>
    </source>
</evidence>
<dbReference type="SUPFAM" id="SSF53187">
    <property type="entry name" value="Zn-dependent exopeptidases"/>
    <property type="match status" value="1"/>
</dbReference>
<feature type="active site" description="Proton acceptor" evidence="8">
    <location>
        <position position="181"/>
    </location>
</feature>
<dbReference type="OrthoDB" id="9804934at2"/>
<dbReference type="EC" id="3.4.11.4" evidence="7"/>
<dbReference type="PROSITE" id="PS00758">
    <property type="entry name" value="ARGE_DAPE_CPG2_1"/>
    <property type="match status" value="1"/>
</dbReference>
<dbReference type="NCBIfam" id="NF003976">
    <property type="entry name" value="PRK05469.1"/>
    <property type="match status" value="1"/>
</dbReference>
<dbReference type="Pfam" id="PF07687">
    <property type="entry name" value="M20_dimer"/>
    <property type="match status" value="1"/>
</dbReference>
<dbReference type="AlphaFoldDB" id="A0A1I4NDZ1"/>
<keyword evidence="12" id="KW-1185">Reference proteome</keyword>
<evidence type="ECO:0000256" key="8">
    <source>
        <dbReference type="PIRSR" id="PIRSR037215-1"/>
    </source>
</evidence>
<feature type="binding site" evidence="9">
    <location>
        <position position="147"/>
    </location>
    <ligand>
        <name>Zn(2+)</name>
        <dbReference type="ChEBI" id="CHEBI:29105"/>
        <label>2</label>
    </ligand>
</feature>
<reference evidence="11 12" key="1">
    <citation type="submission" date="2016-10" db="EMBL/GenBank/DDBJ databases">
        <authorList>
            <person name="de Groot N.N."/>
        </authorList>
    </citation>
    <scope>NUCLEOTIDE SEQUENCE [LARGE SCALE GENOMIC DNA]</scope>
    <source>
        <strain evidence="11 12">DSM 15283</strain>
    </source>
</reference>
<dbReference type="InterPro" id="IPR010161">
    <property type="entry name" value="Peptidase_M20B"/>
</dbReference>
<keyword evidence="11" id="KW-0031">Aminopeptidase</keyword>
<keyword evidence="2" id="KW-0645">Protease</keyword>
<sequence length="416" mass="44493">MTGFPDFAAALQARLVTYCAIDSQSDENATTQPSTAIQLDMSRHLVAELERIGASDITLTPYGAVLATVPATVADAPTIGFCAHVDTAPQFNATGVKPRVHANWDGSDITYPDAPDLVLSPSKSDYLASKVGDDIITASGLTLLGADDKAGVAIIMTMAEYLLTTPGLEHGKVRLAFTPDEEIGRGVDPQLPTDFDVDFAYTLDGARVGEIEFEGFSADGALVKVTGVSAHPGYAKDKLVNALHVAAHIVADLDKPGETPETTSDREGFIHVYGLEGGSAEAEIRFILRDFEREGLDARRTRLKNACAAAEAAFPGATVTCEITKQYRNMRYWLEEDMTPVDIAQDAYRAEGITPKPGIIRGGTDGSRLTELGVPCPNLFTGMQDIHGPLEWISVQDMVLSTRICAQLVQIAAKHG</sequence>
<dbReference type="PIRSF" id="PIRSF037215">
    <property type="entry name" value="Peptidase_M20B"/>
    <property type="match status" value="1"/>
</dbReference>
<dbReference type="Proteomes" id="UP000199144">
    <property type="component" value="Unassembled WGS sequence"/>
</dbReference>
<comment type="similarity">
    <text evidence="1">Belongs to the peptidase M20B family.</text>
</comment>
<comment type="cofactor">
    <cofactor evidence="9">
        <name>Zn(2+)</name>
        <dbReference type="ChEBI" id="CHEBI:29105"/>
    </cofactor>
    <text evidence="9">Binds 2 Zn(2+) ions per subunit.</text>
</comment>
<dbReference type="NCBIfam" id="NF009920">
    <property type="entry name" value="PRK13381.1"/>
    <property type="match status" value="1"/>
</dbReference>
<dbReference type="InterPro" id="IPR002933">
    <property type="entry name" value="Peptidase_M20"/>
</dbReference>
<keyword evidence="5 9" id="KW-0862">Zinc</keyword>
<evidence type="ECO:0000256" key="3">
    <source>
        <dbReference type="ARBA" id="ARBA00022723"/>
    </source>
</evidence>
<evidence type="ECO:0000313" key="12">
    <source>
        <dbReference type="Proteomes" id="UP000199144"/>
    </source>
</evidence>
<feature type="active site" evidence="8">
    <location>
        <position position="86"/>
    </location>
</feature>
<dbReference type="GO" id="GO:0045148">
    <property type="term" value="F:tripeptide aminopeptidase activity"/>
    <property type="evidence" value="ECO:0007669"/>
    <property type="project" value="UniProtKB-UniRule"/>
</dbReference>
<dbReference type="InterPro" id="IPR001261">
    <property type="entry name" value="ArgE/DapE_CS"/>
</dbReference>
<dbReference type="EMBL" id="FOTQ01000004">
    <property type="protein sequence ID" value="SFM13782.1"/>
    <property type="molecule type" value="Genomic_DNA"/>
</dbReference>
<evidence type="ECO:0000259" key="10">
    <source>
        <dbReference type="Pfam" id="PF07687"/>
    </source>
</evidence>
<evidence type="ECO:0000256" key="6">
    <source>
        <dbReference type="ARBA" id="ARBA00023049"/>
    </source>
</evidence>
<feature type="binding site" evidence="9">
    <location>
        <position position="387"/>
    </location>
    <ligand>
        <name>Zn(2+)</name>
        <dbReference type="ChEBI" id="CHEBI:29105"/>
        <label>2</label>
    </ligand>
</feature>
<dbReference type="PANTHER" id="PTHR42994:SF1">
    <property type="entry name" value="PEPTIDASE T"/>
    <property type="match status" value="1"/>
</dbReference>
<gene>
    <name evidence="11" type="ORF">SAMN04488042_104140</name>
</gene>
<name>A0A1I4NDZ1_9RHOB</name>
<dbReference type="InterPro" id="IPR011650">
    <property type="entry name" value="Peptidase_M20_dimer"/>
</dbReference>
<evidence type="ECO:0000256" key="9">
    <source>
        <dbReference type="PIRSR" id="PIRSR037215-2"/>
    </source>
</evidence>
<evidence type="ECO:0000313" key="11">
    <source>
        <dbReference type="EMBL" id="SFM13782.1"/>
    </source>
</evidence>
<keyword evidence="4" id="KW-0378">Hydrolase</keyword>
<evidence type="ECO:0000256" key="4">
    <source>
        <dbReference type="ARBA" id="ARBA00022801"/>
    </source>
</evidence>
<dbReference type="GO" id="GO:0008270">
    <property type="term" value="F:zinc ion binding"/>
    <property type="evidence" value="ECO:0007669"/>
    <property type="project" value="InterPro"/>
</dbReference>
<dbReference type="GO" id="GO:0006508">
    <property type="term" value="P:proteolysis"/>
    <property type="evidence" value="ECO:0007669"/>
    <property type="project" value="UniProtKB-UniRule"/>
</dbReference>
<keyword evidence="3 9" id="KW-0479">Metal-binding</keyword>
<keyword evidence="6" id="KW-0482">Metalloprotease</keyword>
<dbReference type="NCBIfam" id="TIGR01882">
    <property type="entry name" value="peptidase-T"/>
    <property type="match status" value="1"/>
</dbReference>
<feature type="binding site" evidence="9">
    <location>
        <position position="204"/>
    </location>
    <ligand>
        <name>Zn(2+)</name>
        <dbReference type="ChEBI" id="CHEBI:29105"/>
        <label>1</label>
    </ligand>
</feature>
<dbReference type="SUPFAM" id="SSF55031">
    <property type="entry name" value="Bacterial exopeptidase dimerisation domain"/>
    <property type="match status" value="1"/>
</dbReference>
<dbReference type="InterPro" id="IPR036264">
    <property type="entry name" value="Bact_exopeptidase_dim_dom"/>
</dbReference>
<dbReference type="GO" id="GO:0008237">
    <property type="term" value="F:metallopeptidase activity"/>
    <property type="evidence" value="ECO:0007669"/>
    <property type="project" value="UniProtKB-KW"/>
</dbReference>
<dbReference type="GO" id="GO:0006518">
    <property type="term" value="P:peptide metabolic process"/>
    <property type="evidence" value="ECO:0007669"/>
    <property type="project" value="InterPro"/>
</dbReference>
<feature type="binding site" evidence="9">
    <location>
        <position position="84"/>
    </location>
    <ligand>
        <name>Zn(2+)</name>
        <dbReference type="ChEBI" id="CHEBI:29105"/>
        <label>1</label>
    </ligand>
</feature>
<dbReference type="STRING" id="254406.SAMN04488042_104140"/>
<dbReference type="PROSITE" id="PS00759">
    <property type="entry name" value="ARGE_DAPE_CPG2_2"/>
    <property type="match status" value="1"/>
</dbReference>
<dbReference type="Gene3D" id="3.40.630.10">
    <property type="entry name" value="Zn peptidases"/>
    <property type="match status" value="1"/>
</dbReference>
<feature type="binding site" evidence="9">
    <location>
        <position position="182"/>
    </location>
    <ligand>
        <name>Zn(2+)</name>
        <dbReference type="ChEBI" id="CHEBI:29105"/>
        <label>2</label>
    </ligand>
</feature>
<dbReference type="Gene3D" id="3.30.70.360">
    <property type="match status" value="1"/>
</dbReference>
<evidence type="ECO:0000256" key="5">
    <source>
        <dbReference type="ARBA" id="ARBA00022833"/>
    </source>
</evidence>
<protein>
    <recommendedName>
        <fullName evidence="7">Peptidase T</fullName>
        <ecNumber evidence="7">3.4.11.4</ecNumber>
    </recommendedName>
</protein>
<organism evidence="11 12">
    <name type="scientific">Shimia aestuarii</name>
    <dbReference type="NCBI Taxonomy" id="254406"/>
    <lineage>
        <taxon>Bacteria</taxon>
        <taxon>Pseudomonadati</taxon>
        <taxon>Pseudomonadota</taxon>
        <taxon>Alphaproteobacteria</taxon>
        <taxon>Rhodobacterales</taxon>
        <taxon>Roseobacteraceae</taxon>
    </lineage>
</organism>
<evidence type="ECO:0000256" key="1">
    <source>
        <dbReference type="ARBA" id="ARBA00009692"/>
    </source>
</evidence>